<evidence type="ECO:0000313" key="2">
    <source>
        <dbReference type="EMBL" id="CAL5980819.1"/>
    </source>
</evidence>
<organism evidence="1">
    <name type="scientific">Hexamita inflata</name>
    <dbReference type="NCBI Taxonomy" id="28002"/>
    <lineage>
        <taxon>Eukaryota</taxon>
        <taxon>Metamonada</taxon>
        <taxon>Diplomonadida</taxon>
        <taxon>Hexamitidae</taxon>
        <taxon>Hexamitinae</taxon>
        <taxon>Hexamita</taxon>
    </lineage>
</organism>
<dbReference type="EMBL" id="CAXDID020000012">
    <property type="protein sequence ID" value="CAL5980819.1"/>
    <property type="molecule type" value="Genomic_DNA"/>
</dbReference>
<protein>
    <submittedName>
        <fullName evidence="2">Hypothetical_protein</fullName>
    </submittedName>
</protein>
<sequence length="125" mass="14663">MLNSALHQIQLYEQTKIPTFEVAQAYYNVGKIDESELIIAELQNNNVTGKALKKLHKKIKIQQLQISEGVYEYTSMYEEAQSSFFVKCSNYINPNIEVRQIDESRCGYFAKQNIEIQWWALEMLF</sequence>
<dbReference type="Proteomes" id="UP001642409">
    <property type="component" value="Unassembled WGS sequence"/>
</dbReference>
<reference evidence="2 3" key="2">
    <citation type="submission" date="2024-07" db="EMBL/GenBank/DDBJ databases">
        <authorList>
            <person name="Akdeniz Z."/>
        </authorList>
    </citation>
    <scope>NUCLEOTIDE SEQUENCE [LARGE SCALE GENOMIC DNA]</scope>
</reference>
<name>A0AA86NRE0_9EUKA</name>
<gene>
    <name evidence="1" type="ORF">HINF_LOCUS11096</name>
    <name evidence="2" type="ORF">HINF_LOCUS6363</name>
</gene>
<reference evidence="1" key="1">
    <citation type="submission" date="2023-06" db="EMBL/GenBank/DDBJ databases">
        <authorList>
            <person name="Kurt Z."/>
        </authorList>
    </citation>
    <scope>NUCLEOTIDE SEQUENCE</scope>
</reference>
<dbReference type="AlphaFoldDB" id="A0AA86NRE0"/>
<accession>A0AA86NRE0</accession>
<evidence type="ECO:0000313" key="1">
    <source>
        <dbReference type="EMBL" id="CAI9923451.1"/>
    </source>
</evidence>
<comment type="caution">
    <text evidence="1">The sequence shown here is derived from an EMBL/GenBank/DDBJ whole genome shotgun (WGS) entry which is preliminary data.</text>
</comment>
<evidence type="ECO:0000313" key="3">
    <source>
        <dbReference type="Proteomes" id="UP001642409"/>
    </source>
</evidence>
<keyword evidence="3" id="KW-1185">Reference proteome</keyword>
<dbReference type="EMBL" id="CATOUU010000279">
    <property type="protein sequence ID" value="CAI9923451.1"/>
    <property type="molecule type" value="Genomic_DNA"/>
</dbReference>
<proteinExistence type="predicted"/>